<reference evidence="1 2" key="1">
    <citation type="submission" date="2019-03" db="EMBL/GenBank/DDBJ databases">
        <title>Genomic Encyclopedia of Type Strains, Phase IV (KMG-IV): sequencing the most valuable type-strain genomes for metagenomic binning, comparative biology and taxonomic classification.</title>
        <authorList>
            <person name="Goeker M."/>
        </authorList>
    </citation>
    <scope>NUCLEOTIDE SEQUENCE [LARGE SCALE GENOMIC DNA]</scope>
    <source>
        <strain evidence="1 2">DSM 23344</strain>
    </source>
</reference>
<name>A0A4R2KYW9_9GAMM</name>
<dbReference type="Proteomes" id="UP000294980">
    <property type="component" value="Unassembled WGS sequence"/>
</dbReference>
<dbReference type="OrthoDB" id="5735057at2"/>
<evidence type="ECO:0000313" key="2">
    <source>
        <dbReference type="Proteomes" id="UP000294980"/>
    </source>
</evidence>
<dbReference type="AlphaFoldDB" id="A0A4R2KYW9"/>
<sequence>MEATYTRSIPQDKFLTLSVNLLSRAFLEASRTDAKNLYRQLNEGARVALTRIEMEDKSQVRFDVRLDNSEFQGRLNYGSFRASLTTLIANLVEVLKEKKKVKVFHAEHDRNVMIFGVTAPTIEDGRTNVMVLGADASDGQPAVMLQLMYLNPDQFIPRDNTATR</sequence>
<accession>A0A4R2KYW9</accession>
<proteinExistence type="predicted"/>
<protein>
    <submittedName>
        <fullName evidence="1">Uncharacterized protein</fullName>
    </submittedName>
</protein>
<comment type="caution">
    <text evidence="1">The sequence shown here is derived from an EMBL/GenBank/DDBJ whole genome shotgun (WGS) entry which is preliminary data.</text>
</comment>
<evidence type="ECO:0000313" key="1">
    <source>
        <dbReference type="EMBL" id="TCO78362.1"/>
    </source>
</evidence>
<keyword evidence="2" id="KW-1185">Reference proteome</keyword>
<organism evidence="1 2">
    <name type="scientific">Chromatocurvus halotolerans</name>
    <dbReference type="NCBI Taxonomy" id="1132028"/>
    <lineage>
        <taxon>Bacteria</taxon>
        <taxon>Pseudomonadati</taxon>
        <taxon>Pseudomonadota</taxon>
        <taxon>Gammaproteobacteria</taxon>
        <taxon>Cellvibrionales</taxon>
        <taxon>Halieaceae</taxon>
        <taxon>Chromatocurvus</taxon>
    </lineage>
</organism>
<dbReference type="EMBL" id="SLWX01000001">
    <property type="protein sequence ID" value="TCO78362.1"/>
    <property type="molecule type" value="Genomic_DNA"/>
</dbReference>
<gene>
    <name evidence="1" type="ORF">EV688_101178</name>
</gene>
<dbReference type="RefSeq" id="WP_117316435.1">
    <property type="nucleotide sequence ID" value="NZ_QQSW01000006.1"/>
</dbReference>